<reference evidence="1 2" key="1">
    <citation type="journal article" date="2014" name="BMC Genomics">
        <title>Genome and secretome analysis of the hemibiotrophic fungal pathogen, Moniliophthora roreri, which causes frosty pod rot disease of cacao: mechanisms of the biotrophic and necrotrophic phases.</title>
        <authorList>
            <person name="Meinhardt L.W."/>
            <person name="Costa G.G.L."/>
            <person name="Thomazella D.P.T."/>
            <person name="Teixeira P.J.P.L."/>
            <person name="Carazzolle M.F."/>
            <person name="Schuster S.C."/>
            <person name="Carlson J.E."/>
            <person name="Guiltinan M.J."/>
            <person name="Mieczkowski P."/>
            <person name="Farmer A."/>
            <person name="Ramaraj T."/>
            <person name="Crozier J."/>
            <person name="Davis R.E."/>
            <person name="Shao J."/>
            <person name="Melnick R.L."/>
            <person name="Pereira G.A.G."/>
            <person name="Bailey B.A."/>
        </authorList>
    </citation>
    <scope>NUCLEOTIDE SEQUENCE [LARGE SCALE GENOMIC DNA]</scope>
    <source>
        <strain evidence="1 2">MCA 2997</strain>
    </source>
</reference>
<dbReference type="Proteomes" id="UP000017559">
    <property type="component" value="Unassembled WGS sequence"/>
</dbReference>
<gene>
    <name evidence="1" type="ORF">Moror_9320</name>
</gene>
<evidence type="ECO:0000313" key="2">
    <source>
        <dbReference type="Proteomes" id="UP000017559"/>
    </source>
</evidence>
<dbReference type="EMBL" id="AWSO01000973">
    <property type="protein sequence ID" value="ESK86130.1"/>
    <property type="molecule type" value="Genomic_DNA"/>
</dbReference>
<organism evidence="1 2">
    <name type="scientific">Moniliophthora roreri (strain MCA 2997)</name>
    <name type="common">Cocoa frosty pod rot fungus</name>
    <name type="synonym">Crinipellis roreri</name>
    <dbReference type="NCBI Taxonomy" id="1381753"/>
    <lineage>
        <taxon>Eukaryota</taxon>
        <taxon>Fungi</taxon>
        <taxon>Dikarya</taxon>
        <taxon>Basidiomycota</taxon>
        <taxon>Agaricomycotina</taxon>
        <taxon>Agaricomycetes</taxon>
        <taxon>Agaricomycetidae</taxon>
        <taxon>Agaricales</taxon>
        <taxon>Marasmiineae</taxon>
        <taxon>Marasmiaceae</taxon>
        <taxon>Moniliophthora</taxon>
    </lineage>
</organism>
<evidence type="ECO:0000313" key="1">
    <source>
        <dbReference type="EMBL" id="ESK86130.1"/>
    </source>
</evidence>
<protein>
    <submittedName>
        <fullName evidence="1">Uncharacterized protein</fullName>
    </submittedName>
</protein>
<accession>V2X140</accession>
<keyword evidence="2" id="KW-1185">Reference proteome</keyword>
<dbReference type="HOGENOM" id="CLU_2292387_0_0_1"/>
<sequence length="101" mass="11612">MVGKARSQSKIKQLASNLKEKYTKHAIKLYKHAQKDGPLTLEMERRARALKEWLQSTVHQQFNSGHSMKEFNGEKRWLEDFTEDAVADFAAAQAHQGFPLV</sequence>
<dbReference type="KEGG" id="mrr:Moror_9320"/>
<proteinExistence type="predicted"/>
<dbReference type="AlphaFoldDB" id="V2X140"/>
<comment type="caution">
    <text evidence="1">The sequence shown here is derived from an EMBL/GenBank/DDBJ whole genome shotgun (WGS) entry which is preliminary data.</text>
</comment>
<name>V2X140_MONRO</name>